<keyword evidence="2" id="KW-1185">Reference proteome</keyword>
<gene>
    <name evidence="1" type="ORF">D1012_10385</name>
</gene>
<protein>
    <submittedName>
        <fullName evidence="1">Uncharacterized protein</fullName>
    </submittedName>
</protein>
<sequence length="550" mass="59600">MRRILGGQIVEWHSEYGEIRASVGLVHLPAALSAKIREIEAGLAVIIVSGLPEGWIASATAAGLKAHAEKLNGGCRIVLDARKCLPATVVLSFSEPKSGKTLRLSAPWPSRDPFLISPEGERLLDNRVISLPKLMGWRGMLPASGGALQLQLAARSKAIGFGTGGMQRLSAWTGLVSQAMALAGADGRLNLRLVKGGETPRLEIGAYDWDAQLRGDLLPLGAGTVTLKAITLSEPFVHRETEAKGPFDLSHWLGDVAQLWFIQGRDEKGVMRSVAWSSRKARRTNRPQRIAGYQEEFRAMLVEVDHPGWGRLIQLIRLAQQAGACGALDQVQALPGVPAIAIVLLFRMKPEEVASTLDLEGGSPFWWPLISVKEWSQALQYVRSYQMRMLSQAGIIGQDAEASVETGILRRVATILLHRPELKAHFGFALLTLGLPVVVTLATGVTPLLVSNPGVRLVEAARQLAARAPEIPHGVGDLKVQKIDIPVGFSDSLRPILDAPLMVAEIATEPSLITEPQKILQFLALRHADPAWFDVALPLALQIANLKDDR</sequence>
<accession>A0A411Z1Y3</accession>
<proteinExistence type="predicted"/>
<dbReference type="Proteomes" id="UP000284547">
    <property type="component" value="Unassembled WGS sequence"/>
</dbReference>
<name>A0A411Z1Y3_9RHOB</name>
<evidence type="ECO:0000313" key="2">
    <source>
        <dbReference type="Proteomes" id="UP000284547"/>
    </source>
</evidence>
<organism evidence="1 2">
    <name type="scientific">Pseudotabrizicola alkalilacus</name>
    <dbReference type="NCBI Taxonomy" id="2305252"/>
    <lineage>
        <taxon>Bacteria</taxon>
        <taxon>Pseudomonadati</taxon>
        <taxon>Pseudomonadota</taxon>
        <taxon>Alphaproteobacteria</taxon>
        <taxon>Rhodobacterales</taxon>
        <taxon>Paracoccaceae</taxon>
        <taxon>Pseudotabrizicola</taxon>
    </lineage>
</organism>
<evidence type="ECO:0000313" key="1">
    <source>
        <dbReference type="EMBL" id="RGP37073.1"/>
    </source>
</evidence>
<comment type="caution">
    <text evidence="1">The sequence shown here is derived from an EMBL/GenBank/DDBJ whole genome shotgun (WGS) entry which is preliminary data.</text>
</comment>
<dbReference type="EMBL" id="QWEY01000005">
    <property type="protein sequence ID" value="RGP37073.1"/>
    <property type="molecule type" value="Genomic_DNA"/>
</dbReference>
<reference evidence="1 2" key="1">
    <citation type="submission" date="2018-08" db="EMBL/GenBank/DDBJ databases">
        <title>Flavobacterium tibetense sp. nov., isolated from a wetland YonghuCo on Tibetan Plateau.</title>
        <authorList>
            <person name="Phurbu D."/>
            <person name="Lu H."/>
            <person name="Xing P."/>
        </authorList>
    </citation>
    <scope>NUCLEOTIDE SEQUENCE [LARGE SCALE GENOMIC DNA]</scope>
    <source>
        <strain evidence="1 2">DJC</strain>
    </source>
</reference>
<dbReference type="AlphaFoldDB" id="A0A411Z1Y3"/>